<protein>
    <submittedName>
        <fullName evidence="1">Uncharacterized protein</fullName>
    </submittedName>
</protein>
<name>A0A6A0A5V5_HAELA</name>
<dbReference type="Proteomes" id="UP000485058">
    <property type="component" value="Unassembled WGS sequence"/>
</dbReference>
<comment type="caution">
    <text evidence="1">The sequence shown here is derived from an EMBL/GenBank/DDBJ whole genome shotgun (WGS) entry which is preliminary data.</text>
</comment>
<evidence type="ECO:0000313" key="2">
    <source>
        <dbReference type="Proteomes" id="UP000485058"/>
    </source>
</evidence>
<reference evidence="1 2" key="1">
    <citation type="submission" date="2020-02" db="EMBL/GenBank/DDBJ databases">
        <title>Draft genome sequence of Haematococcus lacustris strain NIES-144.</title>
        <authorList>
            <person name="Morimoto D."/>
            <person name="Nakagawa S."/>
            <person name="Yoshida T."/>
            <person name="Sawayama S."/>
        </authorList>
    </citation>
    <scope>NUCLEOTIDE SEQUENCE [LARGE SCALE GENOMIC DNA]</scope>
    <source>
        <strain evidence="1 2">NIES-144</strain>
    </source>
</reference>
<sequence>MQAAVHEQQQQAAVHVLQYMSSSSRLQGMSSSRLQGMGSSSSRLENILGGGCVVAG</sequence>
<evidence type="ECO:0000313" key="1">
    <source>
        <dbReference type="EMBL" id="GFH27890.1"/>
    </source>
</evidence>
<dbReference type="EMBL" id="BLLF01003661">
    <property type="protein sequence ID" value="GFH27890.1"/>
    <property type="molecule type" value="Genomic_DNA"/>
</dbReference>
<dbReference type="AlphaFoldDB" id="A0A6A0A5V5"/>
<proteinExistence type="predicted"/>
<accession>A0A6A0A5V5</accession>
<keyword evidence="2" id="KW-1185">Reference proteome</keyword>
<organism evidence="1 2">
    <name type="scientific">Haematococcus lacustris</name>
    <name type="common">Green alga</name>
    <name type="synonym">Haematococcus pluvialis</name>
    <dbReference type="NCBI Taxonomy" id="44745"/>
    <lineage>
        <taxon>Eukaryota</taxon>
        <taxon>Viridiplantae</taxon>
        <taxon>Chlorophyta</taxon>
        <taxon>core chlorophytes</taxon>
        <taxon>Chlorophyceae</taxon>
        <taxon>CS clade</taxon>
        <taxon>Chlamydomonadales</taxon>
        <taxon>Haematococcaceae</taxon>
        <taxon>Haematococcus</taxon>
    </lineage>
</organism>
<gene>
    <name evidence="1" type="ORF">HaLaN_26279</name>
</gene>